<dbReference type="AlphaFoldDB" id="A0A024SKI8"/>
<dbReference type="EMBL" id="KI911140">
    <property type="protein sequence ID" value="ETS05458.1"/>
    <property type="molecule type" value="Genomic_DNA"/>
</dbReference>
<feature type="region of interest" description="Disordered" evidence="2">
    <location>
        <begin position="1"/>
        <end position="28"/>
    </location>
</feature>
<dbReference type="HOGENOM" id="CLU_062049_0_0_1"/>
<evidence type="ECO:0000313" key="5">
    <source>
        <dbReference type="Proteomes" id="UP000024376"/>
    </source>
</evidence>
<dbReference type="PANTHER" id="PTHR31495">
    <property type="entry name" value="PEROXYGENASE 3-RELATED"/>
    <property type="match status" value="1"/>
</dbReference>
<feature type="transmembrane region" description="Helical" evidence="3">
    <location>
        <begin position="210"/>
        <end position="229"/>
    </location>
</feature>
<feature type="transmembrane region" description="Helical" evidence="3">
    <location>
        <begin position="115"/>
        <end position="135"/>
    </location>
</feature>
<evidence type="ECO:0000256" key="3">
    <source>
        <dbReference type="SAM" id="Phobius"/>
    </source>
</evidence>
<organism evidence="4 5">
    <name type="scientific">Hypocrea jecorina (strain ATCC 56765 / BCRC 32924 / NRRL 11460 / Rut C-30)</name>
    <name type="common">Trichoderma reesei</name>
    <dbReference type="NCBI Taxonomy" id="1344414"/>
    <lineage>
        <taxon>Eukaryota</taxon>
        <taxon>Fungi</taxon>
        <taxon>Dikarya</taxon>
        <taxon>Ascomycota</taxon>
        <taxon>Pezizomycotina</taxon>
        <taxon>Sordariomycetes</taxon>
        <taxon>Hypocreomycetidae</taxon>
        <taxon>Hypocreales</taxon>
        <taxon>Hypocreaceae</taxon>
        <taxon>Trichoderma</taxon>
    </lineage>
</organism>
<dbReference type="Pfam" id="PF05042">
    <property type="entry name" value="Caleosin"/>
    <property type="match status" value="1"/>
</dbReference>
<evidence type="ECO:0000256" key="2">
    <source>
        <dbReference type="SAM" id="MobiDB-lite"/>
    </source>
</evidence>
<protein>
    <submittedName>
        <fullName evidence="4">Caleosin-domain-containing protein</fullName>
    </submittedName>
</protein>
<name>A0A024SKI8_HYPJR</name>
<keyword evidence="3" id="KW-0472">Membrane</keyword>
<keyword evidence="3" id="KW-0812">Transmembrane</keyword>
<evidence type="ECO:0000256" key="1">
    <source>
        <dbReference type="ARBA" id="ARBA00006765"/>
    </source>
</evidence>
<dbReference type="OrthoDB" id="640742at2759"/>
<dbReference type="Proteomes" id="UP000024376">
    <property type="component" value="Unassembled WGS sequence"/>
</dbReference>
<dbReference type="PANTHER" id="PTHR31495:SF0">
    <property type="entry name" value="BINDING PROTEIN CALEOSIN, PUTATIVE (AFU_ORTHOLOGUE AFUA_5G13750)-RELATED"/>
    <property type="match status" value="1"/>
</dbReference>
<reference evidence="5" key="1">
    <citation type="journal article" date="2013" name="Ind. Biotechnol.">
        <title>Comparative genomics analysis of Trichoderma reesei strains.</title>
        <authorList>
            <person name="Koike H."/>
            <person name="Aerts A."/>
            <person name="LaButti K."/>
            <person name="Grigoriev I.V."/>
            <person name="Baker S.E."/>
        </authorList>
    </citation>
    <scope>NUCLEOTIDE SEQUENCE [LARGE SCALE GENOMIC DNA]</scope>
    <source>
        <strain evidence="5">ATCC 56765 / BCRC 32924 / NRRL 11460 / Rut C-30</strain>
    </source>
</reference>
<dbReference type="GO" id="GO:0004497">
    <property type="term" value="F:monooxygenase activity"/>
    <property type="evidence" value="ECO:0007669"/>
    <property type="project" value="TreeGrafter"/>
</dbReference>
<accession>A0A024SKI8</accession>
<dbReference type="KEGG" id="trr:M419DRAFT_70688"/>
<sequence length="260" mass="29729">MDYKAALVNGVGPDPDSEKDSNSRSDGVTSYIRQVPVTVQRKPFLQPEDDVRLPHAGTPRANVAATYEQPQGSQAGNWAKEHQNQTVLQQHCDYFDQDKDGIIWPLDTFKGFRGLGWNLLLSLLATFIIHIPFSYPTVNGYLPDPFFRIYLKNIHKTKHGSDTGTYDSEGRFVPQKFEDMFSKYADDKDFVTLRDVWNLLKGQRVVADPFGYTAAALEWLATYILLWPGDGRMKKEEIRKLYDGSIFYEIAKEKKHSGKR</sequence>
<evidence type="ECO:0000313" key="4">
    <source>
        <dbReference type="EMBL" id="ETS05458.1"/>
    </source>
</evidence>
<dbReference type="InterPro" id="IPR007736">
    <property type="entry name" value="Caleosin-related"/>
</dbReference>
<comment type="similarity">
    <text evidence="1">Belongs to the caleosin family.</text>
</comment>
<keyword evidence="3" id="KW-1133">Transmembrane helix</keyword>
<dbReference type="GO" id="GO:0005509">
    <property type="term" value="F:calcium ion binding"/>
    <property type="evidence" value="ECO:0007669"/>
    <property type="project" value="TreeGrafter"/>
</dbReference>
<gene>
    <name evidence="4" type="ORF">M419DRAFT_70688</name>
</gene>
<proteinExistence type="inferred from homology"/>